<keyword evidence="5 15" id="KW-0820">tRNA-binding</keyword>
<dbReference type="SUPFAM" id="SSF52374">
    <property type="entry name" value="Nucleotidylyl transferase"/>
    <property type="match status" value="1"/>
</dbReference>
<evidence type="ECO:0000256" key="14">
    <source>
        <dbReference type="ARBA" id="ARBA00047364"/>
    </source>
</evidence>
<dbReference type="InterPro" id="IPR012340">
    <property type="entry name" value="NA-bd_OB-fold"/>
</dbReference>
<keyword evidence="10 15" id="KW-0067">ATP-binding</keyword>
<dbReference type="HAMAP" id="MF_00098">
    <property type="entry name" value="Met_tRNA_synth_type1"/>
    <property type="match status" value="1"/>
</dbReference>
<organism evidence="17 18">
    <name type="scientific">Methanothrix soehngenii (strain ATCC 5969 / DSM 3671 / JCM 10134 / NBRC 103675 / OCM 69 / GP-6)</name>
    <name type="common">Methanosaeta concilii</name>
    <dbReference type="NCBI Taxonomy" id="990316"/>
    <lineage>
        <taxon>Archaea</taxon>
        <taxon>Methanobacteriati</taxon>
        <taxon>Methanobacteriota</taxon>
        <taxon>Stenosarchaea group</taxon>
        <taxon>Methanomicrobia</taxon>
        <taxon>Methanotrichales</taxon>
        <taxon>Methanotrichaceae</taxon>
        <taxon>Methanothrix</taxon>
    </lineage>
</organism>
<name>F4C0F0_METSG</name>
<dbReference type="Pfam" id="PF01588">
    <property type="entry name" value="tRNA_bind"/>
    <property type="match status" value="1"/>
</dbReference>
<feature type="short sequence motif" description="'HIGH' region" evidence="15">
    <location>
        <begin position="10"/>
        <end position="20"/>
    </location>
</feature>
<proteinExistence type="inferred from homology"/>
<evidence type="ECO:0000256" key="2">
    <source>
        <dbReference type="ARBA" id="ARBA00004496"/>
    </source>
</evidence>
<dbReference type="InterPro" id="IPR015413">
    <property type="entry name" value="Methionyl/Leucyl_tRNA_Synth"/>
</dbReference>
<keyword evidence="6 15" id="KW-0436">Ligase</keyword>
<evidence type="ECO:0000256" key="5">
    <source>
        <dbReference type="ARBA" id="ARBA00022555"/>
    </source>
</evidence>
<evidence type="ECO:0000256" key="7">
    <source>
        <dbReference type="ARBA" id="ARBA00022723"/>
    </source>
</evidence>
<dbReference type="EC" id="6.1.1.10" evidence="15"/>
<evidence type="ECO:0000256" key="3">
    <source>
        <dbReference type="ARBA" id="ARBA00011738"/>
    </source>
</evidence>
<dbReference type="InterPro" id="IPR029038">
    <property type="entry name" value="MetRS_Zn"/>
</dbReference>
<dbReference type="InterPro" id="IPR009080">
    <property type="entry name" value="tRNAsynth_Ia_anticodon-bd"/>
</dbReference>
<comment type="subunit">
    <text evidence="3 15">Homodimer.</text>
</comment>
<keyword evidence="9 15" id="KW-0862">Zinc</keyword>
<evidence type="ECO:0000256" key="6">
    <source>
        <dbReference type="ARBA" id="ARBA00022598"/>
    </source>
</evidence>
<dbReference type="GO" id="GO:0006431">
    <property type="term" value="P:methionyl-tRNA aminoacylation"/>
    <property type="evidence" value="ECO:0007669"/>
    <property type="project" value="UniProtKB-UniRule"/>
</dbReference>
<evidence type="ECO:0000313" key="17">
    <source>
        <dbReference type="EMBL" id="AEB69215.1"/>
    </source>
</evidence>
<dbReference type="GO" id="GO:0005524">
    <property type="term" value="F:ATP binding"/>
    <property type="evidence" value="ECO:0007669"/>
    <property type="project" value="UniProtKB-UniRule"/>
</dbReference>
<comment type="catalytic activity">
    <reaction evidence="14 15">
        <text>tRNA(Met) + L-methionine + ATP = L-methionyl-tRNA(Met) + AMP + diphosphate</text>
        <dbReference type="Rhea" id="RHEA:13481"/>
        <dbReference type="Rhea" id="RHEA-COMP:9667"/>
        <dbReference type="Rhea" id="RHEA-COMP:9698"/>
        <dbReference type="ChEBI" id="CHEBI:30616"/>
        <dbReference type="ChEBI" id="CHEBI:33019"/>
        <dbReference type="ChEBI" id="CHEBI:57844"/>
        <dbReference type="ChEBI" id="CHEBI:78442"/>
        <dbReference type="ChEBI" id="CHEBI:78530"/>
        <dbReference type="ChEBI" id="CHEBI:456215"/>
        <dbReference type="EC" id="6.1.1.10"/>
    </reaction>
</comment>
<dbReference type="Pfam" id="PF09334">
    <property type="entry name" value="tRNA-synt_1g"/>
    <property type="match status" value="1"/>
</dbReference>
<dbReference type="GeneID" id="10462171"/>
<dbReference type="GO" id="GO:0004825">
    <property type="term" value="F:methionine-tRNA ligase activity"/>
    <property type="evidence" value="ECO:0007669"/>
    <property type="project" value="UniProtKB-UniRule"/>
</dbReference>
<dbReference type="GO" id="GO:0046872">
    <property type="term" value="F:metal ion binding"/>
    <property type="evidence" value="ECO:0007669"/>
    <property type="project" value="UniProtKB-KW"/>
</dbReference>
<feature type="binding site" evidence="15">
    <location>
        <position position="157"/>
    </location>
    <ligand>
        <name>Zn(2+)</name>
        <dbReference type="ChEBI" id="CHEBI:29105"/>
    </ligand>
</feature>
<dbReference type="Pfam" id="PF19303">
    <property type="entry name" value="Anticodon_3"/>
    <property type="match status" value="1"/>
</dbReference>
<keyword evidence="4 15" id="KW-0963">Cytoplasm</keyword>
<dbReference type="PANTHER" id="PTHR45765">
    <property type="entry name" value="METHIONINE--TRNA LIGASE"/>
    <property type="match status" value="1"/>
</dbReference>
<reference evidence="17 18" key="1">
    <citation type="journal article" date="2011" name="J. Bacteriol.">
        <title>Complete genome sequence of Methanosaeta concilii, a specialist in aceticlastic methanogenesis.</title>
        <authorList>
            <person name="Barber R.D."/>
            <person name="Zhang L."/>
            <person name="Harnack M."/>
            <person name="Olson M.V."/>
            <person name="Kaul R."/>
            <person name="Ingram-Smith C."/>
            <person name="Smith K.S."/>
        </authorList>
    </citation>
    <scope>NUCLEOTIDE SEQUENCE [LARGE SCALE GENOMIC DNA]</scope>
    <source>
        <strain evidence="18">ATCC 5969 / DSM 3671 / JCM 10134 / NBRC 103675 / OCM 69 / GP-6</strain>
    </source>
</reference>
<keyword evidence="18" id="KW-1185">Reference proteome</keyword>
<dbReference type="CDD" id="cd00814">
    <property type="entry name" value="MetRS_core"/>
    <property type="match status" value="1"/>
</dbReference>
<dbReference type="GO" id="GO:0005829">
    <property type="term" value="C:cytosol"/>
    <property type="evidence" value="ECO:0007669"/>
    <property type="project" value="TreeGrafter"/>
</dbReference>
<evidence type="ECO:0000256" key="1">
    <source>
        <dbReference type="ARBA" id="ARBA00003314"/>
    </source>
</evidence>
<dbReference type="PROSITE" id="PS50886">
    <property type="entry name" value="TRBD"/>
    <property type="match status" value="1"/>
</dbReference>
<dbReference type="CDD" id="cd02800">
    <property type="entry name" value="tRNA_bind_EcMetRS_like"/>
    <property type="match status" value="1"/>
</dbReference>
<dbReference type="InterPro" id="IPR023458">
    <property type="entry name" value="Met-tRNA_ligase_1"/>
</dbReference>
<dbReference type="InterPro" id="IPR004495">
    <property type="entry name" value="Met-tRNA-synth_bsu_C"/>
</dbReference>
<evidence type="ECO:0000256" key="13">
    <source>
        <dbReference type="ARBA" id="ARBA00023146"/>
    </source>
</evidence>
<dbReference type="Gene3D" id="3.40.50.620">
    <property type="entry name" value="HUPs"/>
    <property type="match status" value="1"/>
</dbReference>
<dbReference type="InterPro" id="IPR041872">
    <property type="entry name" value="Anticodon_Met"/>
</dbReference>
<comment type="function">
    <text evidence="1 15">Is required not only for elongation of protein synthesis but also for the initiation of all mRNA translation through initiator tRNA(fMet) aminoacylation.</text>
</comment>
<evidence type="ECO:0000259" key="16">
    <source>
        <dbReference type="PROSITE" id="PS50886"/>
    </source>
</evidence>
<evidence type="ECO:0000256" key="4">
    <source>
        <dbReference type="ARBA" id="ARBA00022490"/>
    </source>
</evidence>
<feature type="binding site" evidence="15">
    <location>
        <position position="153"/>
    </location>
    <ligand>
        <name>Zn(2+)</name>
        <dbReference type="ChEBI" id="CHEBI:29105"/>
    </ligand>
</feature>
<evidence type="ECO:0000256" key="15">
    <source>
        <dbReference type="HAMAP-Rule" id="MF_00098"/>
    </source>
</evidence>
<evidence type="ECO:0000256" key="11">
    <source>
        <dbReference type="ARBA" id="ARBA00022884"/>
    </source>
</evidence>
<feature type="domain" description="TRNA-binding" evidence="16">
    <location>
        <begin position="568"/>
        <end position="668"/>
    </location>
</feature>
<evidence type="ECO:0000256" key="10">
    <source>
        <dbReference type="ARBA" id="ARBA00022840"/>
    </source>
</evidence>
<protein>
    <recommendedName>
        <fullName evidence="15">Methionine--tRNA ligase</fullName>
        <ecNumber evidence="15">6.1.1.10</ecNumber>
    </recommendedName>
    <alternativeName>
        <fullName evidence="15">Methionyl-tRNA synthetase</fullName>
        <shortName evidence="15">MetRS</shortName>
    </alternativeName>
</protein>
<dbReference type="SUPFAM" id="SSF47323">
    <property type="entry name" value="Anticodon-binding domain of a subclass of class I aminoacyl-tRNA synthetases"/>
    <property type="match status" value="1"/>
</dbReference>
<dbReference type="GO" id="GO:0000049">
    <property type="term" value="F:tRNA binding"/>
    <property type="evidence" value="ECO:0007669"/>
    <property type="project" value="UniProtKB-UniRule"/>
</dbReference>
<dbReference type="SUPFAM" id="SSF50249">
    <property type="entry name" value="Nucleic acid-binding proteins"/>
    <property type="match status" value="1"/>
</dbReference>
<dbReference type="NCBIfam" id="TIGR00398">
    <property type="entry name" value="metG"/>
    <property type="match status" value="1"/>
</dbReference>
<keyword evidence="7 15" id="KW-0479">Metal-binding</keyword>
<dbReference type="HOGENOM" id="CLU_009710_1_2_2"/>
<keyword evidence="12 15" id="KW-0648">Protein biosynthesis</keyword>
<dbReference type="STRING" id="990316.MCON_2840"/>
<dbReference type="OrthoDB" id="371856at2157"/>
<feature type="binding site" evidence="15">
    <location>
        <position position="326"/>
    </location>
    <ligand>
        <name>ATP</name>
        <dbReference type="ChEBI" id="CHEBI:30616"/>
    </ligand>
</feature>
<dbReference type="InterPro" id="IPR014729">
    <property type="entry name" value="Rossmann-like_a/b/a_fold"/>
</dbReference>
<keyword evidence="13 15" id="KW-0030">Aminoacyl-tRNA synthetase</keyword>
<feature type="binding site" evidence="15">
    <location>
        <position position="141"/>
    </location>
    <ligand>
        <name>Zn(2+)</name>
        <dbReference type="ChEBI" id="CHEBI:29105"/>
    </ligand>
</feature>
<evidence type="ECO:0000256" key="12">
    <source>
        <dbReference type="ARBA" id="ARBA00022917"/>
    </source>
</evidence>
<dbReference type="InterPro" id="IPR033911">
    <property type="entry name" value="MetRS_core"/>
</dbReference>
<keyword evidence="8 15" id="KW-0547">Nucleotide-binding</keyword>
<comment type="subcellular location">
    <subcellularLocation>
        <location evidence="2 15">Cytoplasm</location>
    </subcellularLocation>
</comment>
<dbReference type="EMBL" id="CP002565">
    <property type="protein sequence ID" value="AEB69215.1"/>
    <property type="molecule type" value="Genomic_DNA"/>
</dbReference>
<dbReference type="Gene3D" id="2.40.50.140">
    <property type="entry name" value="Nucleic acid-binding proteins"/>
    <property type="match status" value="1"/>
</dbReference>
<dbReference type="KEGG" id="mcj:MCON_2840"/>
<evidence type="ECO:0000256" key="8">
    <source>
        <dbReference type="ARBA" id="ARBA00022741"/>
    </source>
</evidence>
<dbReference type="CDD" id="cd07957">
    <property type="entry name" value="Anticodon_Ia_Met"/>
    <property type="match status" value="1"/>
</dbReference>
<gene>
    <name evidence="15 17" type="primary">metG</name>
    <name evidence="17" type="ordered locus">MCON_2840</name>
</gene>
<dbReference type="RefSeq" id="WP_013720238.1">
    <property type="nucleotide sequence ID" value="NC_015416.1"/>
</dbReference>
<feature type="short sequence motif" description="'KMSKS' region" evidence="15">
    <location>
        <begin position="323"/>
        <end position="327"/>
    </location>
</feature>
<feature type="binding site" evidence="15">
    <location>
        <position position="144"/>
    </location>
    <ligand>
        <name>Zn(2+)</name>
        <dbReference type="ChEBI" id="CHEBI:29105"/>
    </ligand>
</feature>
<dbReference type="PANTHER" id="PTHR45765:SF1">
    <property type="entry name" value="METHIONINE--TRNA LIGASE, CYTOPLASMIC"/>
    <property type="match status" value="1"/>
</dbReference>
<dbReference type="InterPro" id="IPR002547">
    <property type="entry name" value="tRNA-bd_dom"/>
</dbReference>
<dbReference type="SUPFAM" id="SSF57770">
    <property type="entry name" value="Methionyl-tRNA synthetase (MetRS), Zn-domain"/>
    <property type="match status" value="1"/>
</dbReference>
<dbReference type="GO" id="GO:0017101">
    <property type="term" value="C:aminoacyl-tRNA synthetase multienzyme complex"/>
    <property type="evidence" value="ECO:0007669"/>
    <property type="project" value="TreeGrafter"/>
</dbReference>
<keyword evidence="11 15" id="KW-0694">RNA-binding</keyword>
<comment type="similarity">
    <text evidence="15">Belongs to the class-I aminoacyl-tRNA synthetase family. MetG type 1 subfamily.</text>
</comment>
<dbReference type="FunCoup" id="F4C0F0">
    <property type="interactions" value="242"/>
</dbReference>
<dbReference type="AlphaFoldDB" id="F4C0F0"/>
<sequence>MPILVTCGLPYANGPCHLGHLRTYVPADIFVRGLRKMGKEVLFVCGSDSHGTPIVVNAEAQGMTPKALSIKYHQHFDEIFQGMEIDFDFFGDTDDPACHNRTKEMVEALMENGYVYPREIDLAYCPKCERFLPDRYVEGECPYCGKPARGDECDMGCGRHLEPGEIKNAICKVCGGRAEYRKQTHYFFRLSGFRDFLLEHLQTLGGTASARNYATEWVRSELKDWCITRNMAWGVRFPGSDDLVVYVWVDAPIGYIAFTEEWCARSGRDWEDYWKKPSQIIHFIGGDIVYHHCIFWPAMLKGAGYTLPSAVVASGMLKIDDKKFSKSRGNVIWVKDDYMDRGLHPDLLRYYLASYTAHNKEVNFAWNIFADKVNSELVGAFGNFINRALTFSVKNFEGKVPEGKIDADVLARIEETMAEVVSGLEEYEFKKATDSVMTLADYGNTYFQSHEPWKLVKSDKDAAGSVLRSCLQIAKALVILMEPVMPAKMQNAWKQLGMPGEVSKIALEDALVPLDSGQSLGTPEILFDRLEEKFVKELEKIFMDRIKEAGSKGKGTQDKKKEEISFEDFQSMDIRIGEIKNAEAIKGSNKLLKLNVDIGGEIRQVVAGIAQSYAKEDLVGTKVVVLVNLKPAKLFGIESQAMLLAADVEGRAVLLRPREAVETGTKVR</sequence>
<dbReference type="FunFam" id="2.40.50.140:FF:000042">
    <property type="entry name" value="Methionine--tRNA ligase"/>
    <property type="match status" value="1"/>
</dbReference>
<dbReference type="InterPro" id="IPR014758">
    <property type="entry name" value="Met-tRNA_synth"/>
</dbReference>
<dbReference type="InParanoid" id="F4C0F0"/>
<dbReference type="PRINTS" id="PR01041">
    <property type="entry name" value="TRNASYNTHMET"/>
</dbReference>
<evidence type="ECO:0000256" key="9">
    <source>
        <dbReference type="ARBA" id="ARBA00022833"/>
    </source>
</evidence>
<dbReference type="NCBIfam" id="NF001100">
    <property type="entry name" value="PRK00133.1"/>
    <property type="match status" value="1"/>
</dbReference>
<dbReference type="Proteomes" id="UP000007807">
    <property type="component" value="Chromosome"/>
</dbReference>
<accession>F4C0F0</accession>
<dbReference type="NCBIfam" id="TIGR00399">
    <property type="entry name" value="metG_C_term"/>
    <property type="match status" value="1"/>
</dbReference>
<evidence type="ECO:0000313" key="18">
    <source>
        <dbReference type="Proteomes" id="UP000007807"/>
    </source>
</evidence>
<comment type="cofactor">
    <cofactor evidence="15">
        <name>Zn(2+)</name>
        <dbReference type="ChEBI" id="CHEBI:29105"/>
    </cofactor>
    <text evidence="15">Binds 1 zinc ion per subunit.</text>
</comment>
<dbReference type="Gene3D" id="2.20.28.20">
    <property type="entry name" value="Methionyl-tRNA synthetase, Zn-domain"/>
    <property type="match status" value="1"/>
</dbReference>
<dbReference type="Gene3D" id="1.10.730.10">
    <property type="entry name" value="Isoleucyl-tRNA Synthetase, Domain 1"/>
    <property type="match status" value="1"/>
</dbReference>